<dbReference type="OrthoDB" id="10371272at2759"/>
<proteinExistence type="predicted"/>
<accession>A0A915YWX4</accession>
<dbReference type="Proteomes" id="UP000684084">
    <property type="component" value="Unassembled WGS sequence"/>
</dbReference>
<gene>
    <name evidence="1" type="ORF">CHRIB12_LOCUS4895</name>
</gene>
<dbReference type="AlphaFoldDB" id="A0A915YWX4"/>
<organism evidence="1 2">
    <name type="scientific">Rhizophagus irregularis</name>
    <dbReference type="NCBI Taxonomy" id="588596"/>
    <lineage>
        <taxon>Eukaryota</taxon>
        <taxon>Fungi</taxon>
        <taxon>Fungi incertae sedis</taxon>
        <taxon>Mucoromycota</taxon>
        <taxon>Glomeromycotina</taxon>
        <taxon>Glomeromycetes</taxon>
        <taxon>Glomerales</taxon>
        <taxon>Glomeraceae</taxon>
        <taxon>Rhizophagus</taxon>
    </lineage>
</organism>
<reference evidence="1" key="1">
    <citation type="submission" date="2020-05" db="EMBL/GenBank/DDBJ databases">
        <authorList>
            <person name="Rincon C."/>
            <person name="Sanders R I."/>
            <person name="Robbins C."/>
            <person name="Chaturvedi A."/>
        </authorList>
    </citation>
    <scope>NUCLEOTIDE SEQUENCE</scope>
    <source>
        <strain evidence="1">CHB12</strain>
    </source>
</reference>
<evidence type="ECO:0000313" key="1">
    <source>
        <dbReference type="EMBL" id="CAB5350153.1"/>
    </source>
</evidence>
<protein>
    <submittedName>
        <fullName evidence="1">Uncharacterized protein</fullName>
    </submittedName>
</protein>
<name>A0A915YWX4_9GLOM</name>
<sequence length="83" mass="9442">MTGLVTGFEGPVPKNSSTDFKYNFQIFSRKFRSPIEPSKCRYGHVNFFVSTSMASHCHVTSLMTWSGLEPNLDFEIARLDISF</sequence>
<evidence type="ECO:0000313" key="2">
    <source>
        <dbReference type="Proteomes" id="UP000684084"/>
    </source>
</evidence>
<dbReference type="EMBL" id="CAGKOT010000007">
    <property type="protein sequence ID" value="CAB5350153.1"/>
    <property type="molecule type" value="Genomic_DNA"/>
</dbReference>
<comment type="caution">
    <text evidence="1">The sequence shown here is derived from an EMBL/GenBank/DDBJ whole genome shotgun (WGS) entry which is preliminary data.</text>
</comment>